<evidence type="ECO:0000259" key="12">
    <source>
        <dbReference type="Pfam" id="PF01756"/>
    </source>
</evidence>
<feature type="binding site" evidence="11">
    <location>
        <position position="215"/>
    </location>
    <ligand>
        <name>FAD</name>
        <dbReference type="ChEBI" id="CHEBI:57692"/>
    </ligand>
</feature>
<keyword evidence="6" id="KW-0276">Fatty acid metabolism</keyword>
<dbReference type="SUPFAM" id="SSF47203">
    <property type="entry name" value="Acyl-CoA dehydrogenase C-terminal domain-like"/>
    <property type="match status" value="2"/>
</dbReference>
<dbReference type="InterPro" id="IPR002655">
    <property type="entry name" value="Acyl-CoA_oxidase_C"/>
</dbReference>
<evidence type="ECO:0000256" key="2">
    <source>
        <dbReference type="ARBA" id="ARBA00004275"/>
    </source>
</evidence>
<comment type="cofactor">
    <cofactor evidence="1">
        <name>FAD</name>
        <dbReference type="ChEBI" id="CHEBI:57692"/>
    </cofactor>
</comment>
<dbReference type="GO" id="GO:0003997">
    <property type="term" value="F:acyl-CoA oxidase activity"/>
    <property type="evidence" value="ECO:0007669"/>
    <property type="project" value="InterPro"/>
</dbReference>
<dbReference type="GO" id="GO:0033540">
    <property type="term" value="P:fatty acid beta-oxidation using acyl-CoA oxidase"/>
    <property type="evidence" value="ECO:0007669"/>
    <property type="project" value="UniProtKB-UniPathway"/>
</dbReference>
<dbReference type="Pfam" id="PF01756">
    <property type="entry name" value="ACOX"/>
    <property type="match status" value="1"/>
</dbReference>
<dbReference type="InterPro" id="IPR012258">
    <property type="entry name" value="Acyl-CoA_oxidase"/>
</dbReference>
<dbReference type="FunFam" id="2.40.110.10:FF:000040">
    <property type="entry name" value="Acyl-coenzyme A oxidase"/>
    <property type="match status" value="1"/>
</dbReference>
<proteinExistence type="inferred from homology"/>
<dbReference type="EMBL" id="LT554349">
    <property type="protein sequence ID" value="SAM04091.1"/>
    <property type="molecule type" value="Genomic_DNA"/>
</dbReference>
<reference evidence="15" key="1">
    <citation type="submission" date="2016-04" db="EMBL/GenBank/DDBJ databases">
        <authorList>
            <person name="Evans L.H."/>
            <person name="Alamgir A."/>
            <person name="Owens N."/>
            <person name="Weber N.D."/>
            <person name="Virtaneva K."/>
            <person name="Barbian K."/>
            <person name="Babar A."/>
            <person name="Rosenke K."/>
        </authorList>
    </citation>
    <scope>NUCLEOTIDE SEQUENCE [LARGE SCALE GENOMIC DNA]</scope>
    <source>
        <strain evidence="15">CBS 101.48</strain>
    </source>
</reference>
<organism evidence="15">
    <name type="scientific">Absidia glauca</name>
    <name type="common">Pin mould</name>
    <dbReference type="NCBI Taxonomy" id="4829"/>
    <lineage>
        <taxon>Eukaryota</taxon>
        <taxon>Fungi</taxon>
        <taxon>Fungi incertae sedis</taxon>
        <taxon>Mucoromycota</taxon>
        <taxon>Mucoromycotina</taxon>
        <taxon>Mucoromycetes</taxon>
        <taxon>Mucorales</taxon>
        <taxon>Cunninghamellaceae</taxon>
        <taxon>Absidia</taxon>
    </lineage>
</organism>
<feature type="binding site" evidence="11">
    <location>
        <position position="176"/>
    </location>
    <ligand>
        <name>FAD</name>
        <dbReference type="ChEBI" id="CHEBI:57692"/>
    </ligand>
</feature>
<dbReference type="Pfam" id="PF22924">
    <property type="entry name" value="ACOX_C_alpha1"/>
    <property type="match status" value="1"/>
</dbReference>
<dbReference type="GO" id="GO:0005504">
    <property type="term" value="F:fatty acid binding"/>
    <property type="evidence" value="ECO:0007669"/>
    <property type="project" value="TreeGrafter"/>
</dbReference>
<protein>
    <recommendedName>
        <fullName evidence="10">Acyl-coenzyme A oxidase</fullName>
    </recommendedName>
</protein>
<evidence type="ECO:0000256" key="6">
    <source>
        <dbReference type="ARBA" id="ARBA00022832"/>
    </source>
</evidence>
<keyword evidence="7" id="KW-0560">Oxidoreductase</keyword>
<keyword evidence="9" id="KW-0576">Peroxisome</keyword>
<dbReference type="Gene3D" id="2.40.110.10">
    <property type="entry name" value="Butyryl-CoA Dehydrogenase, subunit A, domain 2"/>
    <property type="match status" value="1"/>
</dbReference>
<dbReference type="SUPFAM" id="SSF56645">
    <property type="entry name" value="Acyl-CoA dehydrogenase NM domain-like"/>
    <property type="match status" value="1"/>
</dbReference>
<dbReference type="AlphaFoldDB" id="A0A163JZ52"/>
<keyword evidence="4 10" id="KW-0285">Flavoprotein</keyword>
<dbReference type="GO" id="GO:0005777">
    <property type="term" value="C:peroxisome"/>
    <property type="evidence" value="ECO:0007669"/>
    <property type="project" value="UniProtKB-SubCell"/>
</dbReference>
<dbReference type="InParanoid" id="A0A163JZ52"/>
<dbReference type="Gene3D" id="1.10.540.10">
    <property type="entry name" value="Acyl-CoA dehydrogenase/oxidase, N-terminal domain"/>
    <property type="match status" value="1"/>
</dbReference>
<evidence type="ECO:0000259" key="14">
    <source>
        <dbReference type="Pfam" id="PF22924"/>
    </source>
</evidence>
<dbReference type="InterPro" id="IPR037069">
    <property type="entry name" value="AcylCoA_DH/ox_N_sf"/>
</dbReference>
<dbReference type="InterPro" id="IPR029320">
    <property type="entry name" value="Acyl-CoA_ox_N"/>
</dbReference>
<feature type="domain" description="Acyl-coenzyme A oxidase N-terminal" evidence="13">
    <location>
        <begin position="46"/>
        <end position="170"/>
    </location>
</feature>
<keyword evidence="16" id="KW-1185">Reference proteome</keyword>
<evidence type="ECO:0000256" key="9">
    <source>
        <dbReference type="ARBA" id="ARBA00023140"/>
    </source>
</evidence>
<evidence type="ECO:0000256" key="3">
    <source>
        <dbReference type="ARBA" id="ARBA00006288"/>
    </source>
</evidence>
<gene>
    <name evidence="15" type="primary">ABSGL_09951.1 scaffold 11783</name>
</gene>
<dbReference type="Pfam" id="PF14749">
    <property type="entry name" value="Acyl-CoA_ox_N"/>
    <property type="match status" value="1"/>
</dbReference>
<name>A0A163JZ52_ABSGL</name>
<evidence type="ECO:0000256" key="1">
    <source>
        <dbReference type="ARBA" id="ARBA00001974"/>
    </source>
</evidence>
<evidence type="ECO:0000256" key="10">
    <source>
        <dbReference type="PIRNR" id="PIRNR000168"/>
    </source>
</evidence>
<keyword evidence="5 10" id="KW-0274">FAD</keyword>
<evidence type="ECO:0000313" key="16">
    <source>
        <dbReference type="Proteomes" id="UP000078561"/>
    </source>
</evidence>
<evidence type="ECO:0000256" key="5">
    <source>
        <dbReference type="ARBA" id="ARBA00022827"/>
    </source>
</evidence>
<sequence>MTSDSLANKAAERLSQLKEQLNLTPSLASKQTVTDMENERRAADFDIEALAHFYAGGEKAYKMRQKAYAFIKNDPELVVQQPRNFLELERADFREFTMGQVYRLAKITQELGPSQKEYAQEIGRVLAVYSESFAMRYFVHDSLFHNVINMLSNDEQRNHWMPLVEEMRIIGCFAMTELGHSSALRELETTATYDIQTDEFVIESPTVTSPKVWIGMAGQSATHAVVISQTVVMGKNKGLNWFVVQLRDPVTGQLMPNVMAGDMGSKETHHLLRTQIGHQGLDNGWIQFKKTRIPRSHLLAKWVRLDRDGTYHPAPNPALMYATLIPERLSSVRGKIVPTLTRPPLLTHLIPLSLDMARNTTQALTIASRYGVVRRQGSQNQQIMDYQSHYAKLLPAITFMYMIQASTETLDAHFSVLTGGGSIDDEKVYLDHMSDLHAISACLKGLIGWYCSDILETCRRSCGGHAYSTYNGIGHIMGDWGVFTTGGGDNVVMLQQTGKILQQRLTQQLDHGHFPSLKFKSSAHYITDAASCLATPSWTIDNLEACLTDFSLVSQALHCILVKRVTTFLFDDNAARFSNAGTTSVGNIMHRLTALWGLHVLHTYSDQGIKEGFLTPAQVTGIEALYYETCKKLRYQIIGLTDAWGYPDFVLKAPIGKYDGDIYEAYFDTILRAPNSTGIPAYHDKYIRPLTERVAK</sequence>
<dbReference type="GO" id="GO:0071949">
    <property type="term" value="F:FAD binding"/>
    <property type="evidence" value="ECO:0007669"/>
    <property type="project" value="InterPro"/>
</dbReference>
<comment type="similarity">
    <text evidence="3 10">Belongs to the acyl-CoA oxidase family.</text>
</comment>
<dbReference type="InterPro" id="IPR009100">
    <property type="entry name" value="AcylCoA_DH/oxidase_NM_dom_sf"/>
</dbReference>
<accession>A0A163JZ52</accession>
<dbReference type="Proteomes" id="UP000078561">
    <property type="component" value="Unassembled WGS sequence"/>
</dbReference>
<evidence type="ECO:0000313" key="15">
    <source>
        <dbReference type="EMBL" id="SAM04091.1"/>
    </source>
</evidence>
<evidence type="ECO:0000256" key="4">
    <source>
        <dbReference type="ARBA" id="ARBA00022630"/>
    </source>
</evidence>
<dbReference type="PANTHER" id="PTHR10909">
    <property type="entry name" value="ELECTRON TRANSPORT OXIDOREDUCTASE"/>
    <property type="match status" value="1"/>
</dbReference>
<dbReference type="OrthoDB" id="538336at2759"/>
<dbReference type="InterPro" id="IPR055060">
    <property type="entry name" value="ACOX_C_alpha1"/>
</dbReference>
<evidence type="ECO:0000256" key="11">
    <source>
        <dbReference type="PIRSR" id="PIRSR000168-2"/>
    </source>
</evidence>
<dbReference type="InterPro" id="IPR036250">
    <property type="entry name" value="AcylCo_DH-like_C"/>
</dbReference>
<feature type="domain" description="Acyl-CoA oxidase C-alpha1" evidence="14">
    <location>
        <begin position="354"/>
        <end position="501"/>
    </location>
</feature>
<comment type="subcellular location">
    <subcellularLocation>
        <location evidence="2">Peroxisome</location>
    </subcellularLocation>
</comment>
<dbReference type="PIRSF" id="PIRSF000168">
    <property type="entry name" value="Acyl-CoA_oxidase"/>
    <property type="match status" value="1"/>
</dbReference>
<dbReference type="STRING" id="4829.A0A163JZ52"/>
<evidence type="ECO:0000256" key="7">
    <source>
        <dbReference type="ARBA" id="ARBA00023002"/>
    </source>
</evidence>
<evidence type="ECO:0000259" key="13">
    <source>
        <dbReference type="Pfam" id="PF14749"/>
    </source>
</evidence>
<keyword evidence="8" id="KW-0443">Lipid metabolism</keyword>
<evidence type="ECO:0000256" key="8">
    <source>
        <dbReference type="ARBA" id="ARBA00023098"/>
    </source>
</evidence>
<dbReference type="InterPro" id="IPR046373">
    <property type="entry name" value="Acyl-CoA_Oxase/DH_mid-dom_sf"/>
</dbReference>
<dbReference type="UniPathway" id="UPA00661"/>
<dbReference type="GO" id="GO:0055088">
    <property type="term" value="P:lipid homeostasis"/>
    <property type="evidence" value="ECO:0007669"/>
    <property type="project" value="TreeGrafter"/>
</dbReference>
<dbReference type="Gene3D" id="1.20.140.10">
    <property type="entry name" value="Butyryl-CoA Dehydrogenase, subunit A, domain 3"/>
    <property type="match status" value="2"/>
</dbReference>
<feature type="domain" description="Acyl-CoA oxidase C-terminal" evidence="12">
    <location>
        <begin position="568"/>
        <end position="691"/>
    </location>
</feature>